<name>A0A139A3A0_GONPJ</name>
<protein>
    <submittedName>
        <fullName evidence="2">Uncharacterized protein</fullName>
    </submittedName>
</protein>
<dbReference type="EMBL" id="KQ965804">
    <property type="protein sequence ID" value="KXS11296.1"/>
    <property type="molecule type" value="Genomic_DNA"/>
</dbReference>
<dbReference type="Proteomes" id="UP000070544">
    <property type="component" value="Unassembled WGS sequence"/>
</dbReference>
<evidence type="ECO:0000313" key="3">
    <source>
        <dbReference type="Proteomes" id="UP000070544"/>
    </source>
</evidence>
<proteinExistence type="predicted"/>
<evidence type="ECO:0000313" key="2">
    <source>
        <dbReference type="EMBL" id="KXS11296.1"/>
    </source>
</evidence>
<organism evidence="2 3">
    <name type="scientific">Gonapodya prolifera (strain JEL478)</name>
    <name type="common">Monoblepharis prolifera</name>
    <dbReference type="NCBI Taxonomy" id="1344416"/>
    <lineage>
        <taxon>Eukaryota</taxon>
        <taxon>Fungi</taxon>
        <taxon>Fungi incertae sedis</taxon>
        <taxon>Chytridiomycota</taxon>
        <taxon>Chytridiomycota incertae sedis</taxon>
        <taxon>Monoblepharidomycetes</taxon>
        <taxon>Monoblepharidales</taxon>
        <taxon>Gonapodyaceae</taxon>
        <taxon>Gonapodya</taxon>
    </lineage>
</organism>
<dbReference type="AlphaFoldDB" id="A0A139A3A0"/>
<evidence type="ECO:0000256" key="1">
    <source>
        <dbReference type="SAM" id="MobiDB-lite"/>
    </source>
</evidence>
<sequence length="263" mass="27505">MALPPSTAVTEVPVFSVKITPPHAPTDLSSDMDETAIEERETSQGWPEDTKVAISQRKDDSVPPLRRYGVPAVGLSPAERNWQFTPTQSPGATGLAAPVLPSLPQIPDVVGARTASLEASMLVFNETPTALYPQQRISESPPQRASSSIRSDLASNGSVSVGAVPTKVTPLVLGMQGPKQSVPVIPDTVKLGVVAVPITETIKLGAGGIGDIKSGINGIPMPMPALVSDRVGDVAVPKIPQTDGQGRTPWGERTTSLQPMMSL</sequence>
<feature type="compositionally biased region" description="Basic and acidic residues" evidence="1">
    <location>
        <begin position="37"/>
        <end position="46"/>
    </location>
</feature>
<accession>A0A139A3A0</accession>
<keyword evidence="3" id="KW-1185">Reference proteome</keyword>
<feature type="compositionally biased region" description="Polar residues" evidence="1">
    <location>
        <begin position="253"/>
        <end position="263"/>
    </location>
</feature>
<feature type="region of interest" description="Disordered" evidence="1">
    <location>
        <begin position="134"/>
        <end position="156"/>
    </location>
</feature>
<feature type="region of interest" description="Disordered" evidence="1">
    <location>
        <begin position="20"/>
        <end position="46"/>
    </location>
</feature>
<feature type="compositionally biased region" description="Polar residues" evidence="1">
    <location>
        <begin position="135"/>
        <end position="156"/>
    </location>
</feature>
<feature type="region of interest" description="Disordered" evidence="1">
    <location>
        <begin position="238"/>
        <end position="263"/>
    </location>
</feature>
<reference evidence="2 3" key="1">
    <citation type="journal article" date="2015" name="Genome Biol. Evol.">
        <title>Phylogenomic analyses indicate that early fungi evolved digesting cell walls of algal ancestors of land plants.</title>
        <authorList>
            <person name="Chang Y."/>
            <person name="Wang S."/>
            <person name="Sekimoto S."/>
            <person name="Aerts A.L."/>
            <person name="Choi C."/>
            <person name="Clum A."/>
            <person name="LaButti K.M."/>
            <person name="Lindquist E.A."/>
            <person name="Yee Ngan C."/>
            <person name="Ohm R.A."/>
            <person name="Salamov A.A."/>
            <person name="Grigoriev I.V."/>
            <person name="Spatafora J.W."/>
            <person name="Berbee M.L."/>
        </authorList>
    </citation>
    <scope>NUCLEOTIDE SEQUENCE [LARGE SCALE GENOMIC DNA]</scope>
    <source>
        <strain evidence="2 3">JEL478</strain>
    </source>
</reference>
<gene>
    <name evidence="2" type="ORF">M427DRAFT_441342</name>
</gene>